<dbReference type="InterPro" id="IPR000276">
    <property type="entry name" value="GPCR_Rhodpsn"/>
</dbReference>
<dbReference type="EMBL" id="CAJOBC010070720">
    <property type="protein sequence ID" value="CAF4241698.1"/>
    <property type="molecule type" value="Genomic_DNA"/>
</dbReference>
<name>A0A815I2B4_9BILA</name>
<dbReference type="SUPFAM" id="SSF81321">
    <property type="entry name" value="Family A G protein-coupled receptor-like"/>
    <property type="match status" value="1"/>
</dbReference>
<dbReference type="PROSITE" id="PS50262">
    <property type="entry name" value="G_PROTEIN_RECEP_F1_2"/>
    <property type="match status" value="1"/>
</dbReference>
<dbReference type="Pfam" id="PF00001">
    <property type="entry name" value="7tm_1"/>
    <property type="match status" value="1"/>
</dbReference>
<feature type="transmembrane region" description="Helical" evidence="8">
    <location>
        <begin position="135"/>
        <end position="160"/>
    </location>
</feature>
<gene>
    <name evidence="10" type="ORF">GPM918_LOCUS31441</name>
    <name evidence="11" type="ORF">SRO942_LOCUS32085</name>
</gene>
<sequence length="362" mass="41685">MYPPLTPAVAPPLARMLFTIYFGIPVFICGLIGNCLNILMFLSKKLFPPSPCQLHLLTASISSLIAIVIPLLLRILIGLQYDVTKTNLFLCKARQYLGHVSILTSLTCVSWATIDRYLISCRQARFRQISRMSTARLLCVATVVFWSLHGLPIVIMVNIYPAAANQTVCVNKSIIYGYYLNYFVILILYNLLPLAIFVAFGLLTWKNMHKIHRRRIGPQQQRLPTNQRQEYQLTRMLLLQIGSISISTTPYAIDSLYNDLTDLGEAENEDICEILWNDLEPKLKTQVQLEGNAQFDLQHEHRREFELNVKTKVLMVLYPLIHAAIRNEFYCAPLLNPSDFNFESQLNFMKLLRPHYFLEKRT</sequence>
<keyword evidence="12" id="KW-1185">Reference proteome</keyword>
<keyword evidence="5 8" id="KW-0472">Membrane</keyword>
<dbReference type="AlphaFoldDB" id="A0A815I2B4"/>
<evidence type="ECO:0000259" key="9">
    <source>
        <dbReference type="PROSITE" id="PS50262"/>
    </source>
</evidence>
<evidence type="ECO:0000313" key="11">
    <source>
        <dbReference type="EMBL" id="CAF4241698.1"/>
    </source>
</evidence>
<evidence type="ECO:0000256" key="4">
    <source>
        <dbReference type="ARBA" id="ARBA00023040"/>
    </source>
</evidence>
<dbReference type="OrthoDB" id="10049575at2759"/>
<dbReference type="Proteomes" id="UP000681722">
    <property type="component" value="Unassembled WGS sequence"/>
</dbReference>
<dbReference type="EMBL" id="CAJNOQ010015476">
    <property type="protein sequence ID" value="CAF1362230.1"/>
    <property type="molecule type" value="Genomic_DNA"/>
</dbReference>
<dbReference type="Proteomes" id="UP000663829">
    <property type="component" value="Unassembled WGS sequence"/>
</dbReference>
<dbReference type="PANTHER" id="PTHR24243:SF230">
    <property type="entry name" value="G-PROTEIN COUPLED RECEPTORS FAMILY 1 PROFILE DOMAIN-CONTAINING PROTEIN"/>
    <property type="match status" value="1"/>
</dbReference>
<feature type="domain" description="G-protein coupled receptors family 1 profile" evidence="9">
    <location>
        <begin position="33"/>
        <end position="253"/>
    </location>
</feature>
<dbReference type="GO" id="GO:0004930">
    <property type="term" value="F:G protein-coupled receptor activity"/>
    <property type="evidence" value="ECO:0007669"/>
    <property type="project" value="UniProtKB-KW"/>
</dbReference>
<evidence type="ECO:0000256" key="3">
    <source>
        <dbReference type="ARBA" id="ARBA00022989"/>
    </source>
</evidence>
<accession>A0A815I2B4</accession>
<evidence type="ECO:0000256" key="6">
    <source>
        <dbReference type="ARBA" id="ARBA00023170"/>
    </source>
</evidence>
<reference evidence="10" key="1">
    <citation type="submission" date="2021-02" db="EMBL/GenBank/DDBJ databases">
        <authorList>
            <person name="Nowell W R."/>
        </authorList>
    </citation>
    <scope>NUCLEOTIDE SEQUENCE</scope>
</reference>
<dbReference type="Gene3D" id="1.20.1070.10">
    <property type="entry name" value="Rhodopsin 7-helix transmembrane proteins"/>
    <property type="match status" value="1"/>
</dbReference>
<evidence type="ECO:0000256" key="5">
    <source>
        <dbReference type="ARBA" id="ARBA00023136"/>
    </source>
</evidence>
<feature type="transmembrane region" description="Helical" evidence="8">
    <location>
        <begin position="180"/>
        <end position="205"/>
    </location>
</feature>
<keyword evidence="4" id="KW-0297">G-protein coupled receptor</keyword>
<organism evidence="10 12">
    <name type="scientific">Didymodactylos carnosus</name>
    <dbReference type="NCBI Taxonomy" id="1234261"/>
    <lineage>
        <taxon>Eukaryota</taxon>
        <taxon>Metazoa</taxon>
        <taxon>Spiralia</taxon>
        <taxon>Gnathifera</taxon>
        <taxon>Rotifera</taxon>
        <taxon>Eurotatoria</taxon>
        <taxon>Bdelloidea</taxon>
        <taxon>Philodinida</taxon>
        <taxon>Philodinidae</taxon>
        <taxon>Didymodactylos</taxon>
    </lineage>
</organism>
<evidence type="ECO:0000313" key="10">
    <source>
        <dbReference type="EMBL" id="CAF1362230.1"/>
    </source>
</evidence>
<dbReference type="PANTHER" id="PTHR24243">
    <property type="entry name" value="G-PROTEIN COUPLED RECEPTOR"/>
    <property type="match status" value="1"/>
</dbReference>
<evidence type="ECO:0000256" key="1">
    <source>
        <dbReference type="ARBA" id="ARBA00004141"/>
    </source>
</evidence>
<feature type="transmembrane region" description="Helical" evidence="8">
    <location>
        <begin position="54"/>
        <end position="76"/>
    </location>
</feature>
<dbReference type="InterPro" id="IPR017452">
    <property type="entry name" value="GPCR_Rhodpsn_7TM"/>
</dbReference>
<evidence type="ECO:0000256" key="2">
    <source>
        <dbReference type="ARBA" id="ARBA00022692"/>
    </source>
</evidence>
<evidence type="ECO:0000256" key="7">
    <source>
        <dbReference type="ARBA" id="ARBA00023224"/>
    </source>
</evidence>
<comment type="caution">
    <text evidence="10">The sequence shown here is derived from an EMBL/GenBank/DDBJ whole genome shotgun (WGS) entry which is preliminary data.</text>
</comment>
<keyword evidence="2 8" id="KW-0812">Transmembrane</keyword>
<protein>
    <recommendedName>
        <fullName evidence="9">G-protein coupled receptors family 1 profile domain-containing protein</fullName>
    </recommendedName>
</protein>
<evidence type="ECO:0000313" key="12">
    <source>
        <dbReference type="Proteomes" id="UP000663829"/>
    </source>
</evidence>
<evidence type="ECO:0000256" key="8">
    <source>
        <dbReference type="SAM" id="Phobius"/>
    </source>
</evidence>
<comment type="subcellular location">
    <subcellularLocation>
        <location evidence="1">Membrane</location>
        <topology evidence="1">Multi-pass membrane protein</topology>
    </subcellularLocation>
</comment>
<keyword evidence="6" id="KW-0675">Receptor</keyword>
<feature type="transmembrane region" description="Helical" evidence="8">
    <location>
        <begin position="96"/>
        <end position="114"/>
    </location>
</feature>
<feature type="transmembrane region" description="Helical" evidence="8">
    <location>
        <begin position="20"/>
        <end position="42"/>
    </location>
</feature>
<proteinExistence type="predicted"/>
<keyword evidence="7" id="KW-0807">Transducer</keyword>
<keyword evidence="3 8" id="KW-1133">Transmembrane helix</keyword>
<dbReference type="GO" id="GO:0005886">
    <property type="term" value="C:plasma membrane"/>
    <property type="evidence" value="ECO:0007669"/>
    <property type="project" value="TreeGrafter"/>
</dbReference>